<sequence length="165" mass="19372">MNSELIEIIWQISEEEFRSKDISWRWLSLIAAIVLLAFAFWQKNFLFAIFVVIAFLTLNVLSGRFPTIWEFKLNKEEISLNSLKGEGKKSYSLKDIESFDIHEEIGGVENYKELVLKLKSQFSPFLKINIHSEDEQKINEFLLKFIPREEHPKSLIDSLQKLTGF</sequence>
<dbReference type="Proteomes" id="UP000033918">
    <property type="component" value="Unassembled WGS sequence"/>
</dbReference>
<evidence type="ECO:0000256" key="1">
    <source>
        <dbReference type="SAM" id="Phobius"/>
    </source>
</evidence>
<proteinExistence type="predicted"/>
<keyword evidence="1" id="KW-0472">Membrane</keyword>
<accession>A0A0G0UJ81</accession>
<gene>
    <name evidence="2" type="ORF">UU38_C0003G0085</name>
</gene>
<evidence type="ECO:0000313" key="2">
    <source>
        <dbReference type="EMBL" id="KKR88834.1"/>
    </source>
</evidence>
<reference evidence="2 3" key="1">
    <citation type="journal article" date="2015" name="Nature">
        <title>rRNA introns, odd ribosomes, and small enigmatic genomes across a large radiation of phyla.</title>
        <authorList>
            <person name="Brown C.T."/>
            <person name="Hug L.A."/>
            <person name="Thomas B.C."/>
            <person name="Sharon I."/>
            <person name="Castelle C.J."/>
            <person name="Singh A."/>
            <person name="Wilkins M.J."/>
            <person name="Williams K.H."/>
            <person name="Banfield J.F."/>
        </authorList>
    </citation>
    <scope>NUCLEOTIDE SEQUENCE [LARGE SCALE GENOMIC DNA]</scope>
</reference>
<protein>
    <recommendedName>
        <fullName evidence="4">DUF5673 domain-containing protein</fullName>
    </recommendedName>
</protein>
<comment type="caution">
    <text evidence="2">The sequence shown here is derived from an EMBL/GenBank/DDBJ whole genome shotgun (WGS) entry which is preliminary data.</text>
</comment>
<feature type="transmembrane region" description="Helical" evidence="1">
    <location>
        <begin position="47"/>
        <end position="65"/>
    </location>
</feature>
<dbReference type="EMBL" id="LCAK01000003">
    <property type="protein sequence ID" value="KKR88834.1"/>
    <property type="molecule type" value="Genomic_DNA"/>
</dbReference>
<keyword evidence="1" id="KW-0812">Transmembrane</keyword>
<evidence type="ECO:0000313" key="3">
    <source>
        <dbReference type="Proteomes" id="UP000033918"/>
    </source>
</evidence>
<feature type="transmembrane region" description="Helical" evidence="1">
    <location>
        <begin position="22"/>
        <end position="41"/>
    </location>
</feature>
<keyword evidence="1" id="KW-1133">Transmembrane helix</keyword>
<evidence type="ECO:0008006" key="4">
    <source>
        <dbReference type="Google" id="ProtNLM"/>
    </source>
</evidence>
<organism evidence="2 3">
    <name type="scientific">Candidatus Wolfebacteria bacterium GW2011_GWB1_41_12</name>
    <dbReference type="NCBI Taxonomy" id="1619006"/>
    <lineage>
        <taxon>Bacteria</taxon>
        <taxon>Candidatus Wolfeibacteriota</taxon>
    </lineage>
</organism>
<dbReference type="AlphaFoldDB" id="A0A0G0UJ81"/>
<name>A0A0G0UJ81_9BACT</name>